<evidence type="ECO:0000256" key="7">
    <source>
        <dbReference type="ARBA" id="ARBA00022741"/>
    </source>
</evidence>
<keyword evidence="15" id="KW-1185">Reference proteome</keyword>
<feature type="transmembrane region" description="Helical" evidence="12">
    <location>
        <begin position="62"/>
        <end position="81"/>
    </location>
</feature>
<dbReference type="Pfam" id="PF03169">
    <property type="entry name" value="OPT"/>
    <property type="match status" value="1"/>
</dbReference>
<keyword evidence="8" id="KW-0067">ATP-binding</keyword>
<evidence type="ECO:0000256" key="5">
    <source>
        <dbReference type="ARBA" id="ARBA00022692"/>
    </source>
</evidence>
<feature type="transmembrane region" description="Helical" evidence="12">
    <location>
        <begin position="34"/>
        <end position="56"/>
    </location>
</feature>
<feature type="region of interest" description="Disordered" evidence="11">
    <location>
        <begin position="218"/>
        <end position="239"/>
    </location>
</feature>
<feature type="transmembrane region" description="Helical" evidence="12">
    <location>
        <begin position="297"/>
        <end position="316"/>
    </location>
</feature>
<feature type="transmembrane region" description="Helical" evidence="12">
    <location>
        <begin position="102"/>
        <end position="124"/>
    </location>
</feature>
<feature type="transmembrane region" description="Helical" evidence="12">
    <location>
        <begin position="445"/>
        <end position="465"/>
    </location>
</feature>
<evidence type="ECO:0000256" key="3">
    <source>
        <dbReference type="ARBA" id="ARBA00008959"/>
    </source>
</evidence>
<dbReference type="InterPro" id="IPR051314">
    <property type="entry name" value="AAA_ATPase_RarA/MGS1/WRNIP1"/>
</dbReference>
<evidence type="ECO:0000313" key="15">
    <source>
        <dbReference type="Proteomes" id="UP001342314"/>
    </source>
</evidence>
<feature type="transmembrane region" description="Helical" evidence="12">
    <location>
        <begin position="558"/>
        <end position="579"/>
    </location>
</feature>
<evidence type="ECO:0000259" key="13">
    <source>
        <dbReference type="SMART" id="SM00382"/>
    </source>
</evidence>
<dbReference type="GO" id="GO:0006271">
    <property type="term" value="P:DNA strand elongation involved in DNA replication"/>
    <property type="evidence" value="ECO:0007669"/>
    <property type="project" value="UniProtKB-ARBA"/>
</dbReference>
<dbReference type="Gene3D" id="1.20.272.10">
    <property type="match status" value="1"/>
</dbReference>
<evidence type="ECO:0000256" key="10">
    <source>
        <dbReference type="ARBA" id="ARBA00023136"/>
    </source>
</evidence>
<organism evidence="14 15">
    <name type="scientific">Rhodotorula paludigena</name>
    <dbReference type="NCBI Taxonomy" id="86838"/>
    <lineage>
        <taxon>Eukaryota</taxon>
        <taxon>Fungi</taxon>
        <taxon>Dikarya</taxon>
        <taxon>Basidiomycota</taxon>
        <taxon>Pucciniomycotina</taxon>
        <taxon>Microbotryomycetes</taxon>
        <taxon>Sporidiobolales</taxon>
        <taxon>Sporidiobolaceae</taxon>
        <taxon>Rhodotorula</taxon>
    </lineage>
</organism>
<comment type="caution">
    <text evidence="14">The sequence shown here is derived from an EMBL/GenBank/DDBJ whole genome shotgun (WGS) entry which is preliminary data.</text>
</comment>
<dbReference type="InterPro" id="IPR032423">
    <property type="entry name" value="AAA_assoc_2"/>
</dbReference>
<evidence type="ECO:0000256" key="8">
    <source>
        <dbReference type="ARBA" id="ARBA00022840"/>
    </source>
</evidence>
<feature type="region of interest" description="Disordered" evidence="11">
    <location>
        <begin position="774"/>
        <end position="822"/>
    </location>
</feature>
<dbReference type="GO" id="GO:0005634">
    <property type="term" value="C:nucleus"/>
    <property type="evidence" value="ECO:0007669"/>
    <property type="project" value="TreeGrafter"/>
</dbReference>
<dbReference type="EMBL" id="BQKY01000006">
    <property type="protein sequence ID" value="GJN90135.1"/>
    <property type="molecule type" value="Genomic_DNA"/>
</dbReference>
<feature type="transmembrane region" description="Helical" evidence="12">
    <location>
        <begin position="472"/>
        <end position="493"/>
    </location>
</feature>
<comment type="subcellular location">
    <subcellularLocation>
        <location evidence="1">Membrane</location>
        <topology evidence="1">Multi-pass membrane protein</topology>
    </subcellularLocation>
</comment>
<dbReference type="GO" id="GO:0016887">
    <property type="term" value="F:ATP hydrolysis activity"/>
    <property type="evidence" value="ECO:0007669"/>
    <property type="project" value="InterPro"/>
</dbReference>
<feature type="transmembrane region" description="Helical" evidence="12">
    <location>
        <begin position="688"/>
        <end position="709"/>
    </location>
</feature>
<evidence type="ECO:0000256" key="9">
    <source>
        <dbReference type="ARBA" id="ARBA00022989"/>
    </source>
</evidence>
<dbReference type="Proteomes" id="UP001342314">
    <property type="component" value="Unassembled WGS sequence"/>
</dbReference>
<keyword evidence="9 12" id="KW-1133">Transmembrane helix</keyword>
<dbReference type="FunFam" id="1.20.272.10:FF:000001">
    <property type="entry name" value="Putative AAA family ATPase"/>
    <property type="match status" value="1"/>
</dbReference>
<dbReference type="FunFam" id="3.40.50.300:FF:000137">
    <property type="entry name" value="Replication-associated recombination protein A"/>
    <property type="match status" value="1"/>
</dbReference>
<dbReference type="InterPro" id="IPR003593">
    <property type="entry name" value="AAA+_ATPase"/>
</dbReference>
<feature type="compositionally biased region" description="Basic and acidic residues" evidence="11">
    <location>
        <begin position="1322"/>
        <end position="1333"/>
    </location>
</feature>
<keyword evidence="6" id="KW-0235">DNA replication</keyword>
<feature type="transmembrane region" description="Helical" evidence="12">
    <location>
        <begin position="357"/>
        <end position="379"/>
    </location>
</feature>
<dbReference type="InterPro" id="IPR027417">
    <property type="entry name" value="P-loop_NTPase"/>
</dbReference>
<feature type="region of interest" description="Disordered" evidence="11">
    <location>
        <begin position="1322"/>
        <end position="1346"/>
    </location>
</feature>
<dbReference type="Gene3D" id="3.40.50.300">
    <property type="entry name" value="P-loop containing nucleotide triphosphate hydrolases"/>
    <property type="match status" value="1"/>
</dbReference>
<dbReference type="Pfam" id="PF00004">
    <property type="entry name" value="AAA"/>
    <property type="match status" value="1"/>
</dbReference>
<dbReference type="GO" id="GO:0003677">
    <property type="term" value="F:DNA binding"/>
    <property type="evidence" value="ECO:0007669"/>
    <property type="project" value="InterPro"/>
</dbReference>
<dbReference type="CDD" id="cd00009">
    <property type="entry name" value="AAA"/>
    <property type="match status" value="1"/>
</dbReference>
<dbReference type="InterPro" id="IPR008921">
    <property type="entry name" value="DNA_pol3_clamp-load_cplx_C"/>
</dbReference>
<sequence length="1346" mass="143866">MAIQRGSLDGLLAPRGLRSEQRDRLDAEELQEELTFRAVFVGLLIGVLLACTNTYFGLQTGWISMMSLQASLLGFAVFKVVPKCGLFEGRPLTVHENIVLQTTAVATGTLPLAAGFVGIVPALAQLSPELDGGAEPLVLSGRALLAWSFAVAFFGVFLAVPLRRQVIVREKLVFPSGTATAQVIGVLHGRPLMAGAAGVEQDGEPALRRRRASARQQEEEAEAMLRQGERDEEDELPDYGASGKAVEAEKVVDRRAWQALMLSFAVSSGYTLLSLAFPFTYAIPVFDLFVRHAAHDWLWWFTPSFSYIGQGIIMGFPTTASMNLGMLCGWAFLSPLSKHLGWAPGPVSSSADGARGWILWPALAIMTAESILSVSLVAVESLRPYFDRAREKSRTGGGLFVRAERGEDLEDDEEPDSDEEVDVARHGGRADAVRERAEEEPSLQVVLAGTALSCVSCVLIVALVFGEDGIRWWATIIALVLASIFAVLGVRALGTTDLNPVSAIGKISQLVFAVVQPGNVVANLVAGGIAEAGAQQAGDLMQDLKTGHLWGSSPKAQFHGQLIGSLASVFVSTGVYCLYRRGQLPPHSKGAMLFCGVLFVALAALKAIGKVRLGAAASDGVSERADDERKKWAWTRYIPSGIAFAVGFINTPSFSLARLVGGLISLYYTRRSSTSRPGAASHLDHFGLIVVASGFVLGEGLSSVVGLMLKSAGVGGPASCWGCGVGGGGPVCGKFVPESTVNVHLDFGCQNASSSAPSPAPVASSSKLPIAASKSKAALPPAASGKKRKGAPTTDTDPPSSSSPASRPAKKPSRSATTTTSFLEAAKPLPELVRPRSLDGYIGQEHLLAPGALLRSLIDADKVGSCLFWGPPGTGKTTIARIIAKTTSSIFKELSATNATITQLREVFTEAENVLKITGRKTLLFIDEIQRFNKAQQDAFLPVVEAGTLSLIASTTENPSFRVNSALLSRCRVFVLQKLSSDDIFRILVRALRLLHEERTGETLPESLSEPAENVKPEPEAAGPQDALRDESAPSSNPAVSPLQPDDPVFRHTGPLDPTILRFLAAAADGDARVALSSLELALAAVKDSNGAIDREELKRSLRKAHLQYDRNGDNHYDTISALHKAVRGSDADAALYWLARMLEGGEDPLYVARRCVRMASEDVGLANPAALSQALAAYQATQLIGMPECDCILAQTVVMLAESPKSVRTYKAYNAAKGLVQDAENYPVPLHIRNAPTGLMKTLGYGRDYRYEPGYAHPVYQPFFPPELAGTTFLRDDDSLEGKTVDEAALREWEWRNLGGKKWDGREELEKRVRELQDAGKEVKVKGEKGEGLEMSGVAAAGVSS</sequence>
<dbReference type="GO" id="GO:0016020">
    <property type="term" value="C:membrane"/>
    <property type="evidence" value="ECO:0007669"/>
    <property type="project" value="UniProtKB-SubCell"/>
</dbReference>
<dbReference type="InterPro" id="IPR021886">
    <property type="entry name" value="MgsA_C"/>
</dbReference>
<evidence type="ECO:0000256" key="2">
    <source>
        <dbReference type="ARBA" id="ARBA00008807"/>
    </source>
</evidence>
<evidence type="ECO:0000256" key="12">
    <source>
        <dbReference type="SAM" id="Phobius"/>
    </source>
</evidence>
<evidence type="ECO:0000256" key="6">
    <source>
        <dbReference type="ARBA" id="ARBA00022705"/>
    </source>
</evidence>
<feature type="compositionally biased region" description="Basic and acidic residues" evidence="11">
    <location>
        <begin position="422"/>
        <end position="436"/>
    </location>
</feature>
<keyword evidence="7" id="KW-0547">Nucleotide-binding</keyword>
<feature type="compositionally biased region" description="Acidic residues" evidence="11">
    <location>
        <begin position="407"/>
        <end position="421"/>
    </location>
</feature>
<comment type="similarity">
    <text evidence="3">Belongs to the AAA ATPase family. RarA/MGS1/WRNIP1 subfamily.</text>
</comment>
<accession>A0AAV5GKT9</accession>
<keyword evidence="10 12" id="KW-0472">Membrane</keyword>
<feature type="domain" description="AAA+ ATPase" evidence="13">
    <location>
        <begin position="862"/>
        <end position="979"/>
    </location>
</feature>
<feature type="transmembrane region" description="Helical" evidence="12">
    <location>
        <begin position="642"/>
        <end position="668"/>
    </location>
</feature>
<dbReference type="Pfam" id="PF12002">
    <property type="entry name" value="MgsA_C"/>
    <property type="match status" value="1"/>
</dbReference>
<feature type="transmembrane region" description="Helical" evidence="12">
    <location>
        <begin position="591"/>
        <end position="609"/>
    </location>
</feature>
<dbReference type="PANTHER" id="PTHR13779:SF7">
    <property type="entry name" value="ATPASE WRNIP1"/>
    <property type="match status" value="1"/>
</dbReference>
<dbReference type="SMART" id="SM00382">
    <property type="entry name" value="AAA"/>
    <property type="match status" value="1"/>
</dbReference>
<dbReference type="Gene3D" id="1.10.3710.10">
    <property type="entry name" value="DNA polymerase III clamp loader subunits, C-terminal domain"/>
    <property type="match status" value="1"/>
</dbReference>
<protein>
    <recommendedName>
        <fullName evidence="13">AAA+ ATPase domain-containing protein</fullName>
    </recommendedName>
</protein>
<feature type="compositionally biased region" description="Low complexity" evidence="11">
    <location>
        <begin position="774"/>
        <end position="784"/>
    </location>
</feature>
<gene>
    <name evidence="14" type="ORF">Rhopal_003134-T1</name>
</gene>
<dbReference type="Gene3D" id="1.10.8.60">
    <property type="match status" value="1"/>
</dbReference>
<comment type="similarity">
    <text evidence="2">Belongs to the oligopeptide OPT transporter family.</text>
</comment>
<evidence type="ECO:0000256" key="1">
    <source>
        <dbReference type="ARBA" id="ARBA00004141"/>
    </source>
</evidence>
<dbReference type="GO" id="GO:0017116">
    <property type="term" value="F:single-stranded DNA helicase activity"/>
    <property type="evidence" value="ECO:0007669"/>
    <property type="project" value="TreeGrafter"/>
</dbReference>
<evidence type="ECO:0000256" key="11">
    <source>
        <dbReference type="SAM" id="MobiDB-lite"/>
    </source>
</evidence>
<keyword evidence="4" id="KW-0813">Transport</keyword>
<keyword evidence="5 12" id="KW-0812">Transmembrane</keyword>
<dbReference type="PANTHER" id="PTHR13779">
    <property type="entry name" value="WERNER HELICASE-INTERACTING PROTEIN 1 FAMILY MEMBER"/>
    <property type="match status" value="1"/>
</dbReference>
<evidence type="ECO:0000256" key="4">
    <source>
        <dbReference type="ARBA" id="ARBA00022448"/>
    </source>
</evidence>
<evidence type="ECO:0000313" key="14">
    <source>
        <dbReference type="EMBL" id="GJN90135.1"/>
    </source>
</evidence>
<dbReference type="SUPFAM" id="SSF52540">
    <property type="entry name" value="P-loop containing nucleoside triphosphate hydrolases"/>
    <property type="match status" value="1"/>
</dbReference>
<dbReference type="GO" id="GO:0035673">
    <property type="term" value="F:oligopeptide transmembrane transporter activity"/>
    <property type="evidence" value="ECO:0007669"/>
    <property type="project" value="InterPro"/>
</dbReference>
<dbReference type="GO" id="GO:0000731">
    <property type="term" value="P:DNA synthesis involved in DNA repair"/>
    <property type="evidence" value="ECO:0007669"/>
    <property type="project" value="TreeGrafter"/>
</dbReference>
<dbReference type="InterPro" id="IPR003959">
    <property type="entry name" value="ATPase_AAA_core"/>
</dbReference>
<proteinExistence type="inferred from homology"/>
<feature type="region of interest" description="Disordered" evidence="11">
    <location>
        <begin position="404"/>
        <end position="436"/>
    </location>
</feature>
<feature type="transmembrane region" description="Helical" evidence="12">
    <location>
        <begin position="259"/>
        <end position="277"/>
    </location>
</feature>
<dbReference type="NCBIfam" id="TIGR00728">
    <property type="entry name" value="OPT_sfam"/>
    <property type="match status" value="1"/>
</dbReference>
<reference evidence="14 15" key="1">
    <citation type="submission" date="2021-12" db="EMBL/GenBank/DDBJ databases">
        <title>High titer production of polyol ester of fatty acids by Rhodotorula paludigena BS15 towards product separation-free biomass refinery.</title>
        <authorList>
            <person name="Mano J."/>
            <person name="Ono H."/>
            <person name="Tanaka T."/>
            <person name="Naito K."/>
            <person name="Sushida H."/>
            <person name="Ike M."/>
            <person name="Tokuyasu K."/>
            <person name="Kitaoka M."/>
        </authorList>
    </citation>
    <scope>NUCLEOTIDE SEQUENCE [LARGE SCALE GENOMIC DNA]</scope>
    <source>
        <strain evidence="14 15">BS15</strain>
    </source>
</reference>
<dbReference type="GO" id="GO:0008047">
    <property type="term" value="F:enzyme activator activity"/>
    <property type="evidence" value="ECO:0007669"/>
    <property type="project" value="TreeGrafter"/>
</dbReference>
<dbReference type="CDD" id="cd18139">
    <property type="entry name" value="HLD_clamp_RarA"/>
    <property type="match status" value="1"/>
</dbReference>
<feature type="region of interest" description="Disordered" evidence="11">
    <location>
        <begin position="1000"/>
        <end position="1051"/>
    </location>
</feature>
<dbReference type="SUPFAM" id="SSF48019">
    <property type="entry name" value="post-AAA+ oligomerization domain-like"/>
    <property type="match status" value="1"/>
</dbReference>
<dbReference type="Pfam" id="PF16193">
    <property type="entry name" value="AAA_assoc_2"/>
    <property type="match status" value="1"/>
</dbReference>
<name>A0AAV5GKT9_9BASI</name>
<dbReference type="GO" id="GO:0005524">
    <property type="term" value="F:ATP binding"/>
    <property type="evidence" value="ECO:0007669"/>
    <property type="project" value="UniProtKB-KW"/>
</dbReference>
<dbReference type="InterPro" id="IPR004813">
    <property type="entry name" value="OPT"/>
</dbReference>
<feature type="transmembrane region" description="Helical" evidence="12">
    <location>
        <begin position="144"/>
        <end position="162"/>
    </location>
</feature>
<feature type="compositionally biased region" description="Low complexity" evidence="11">
    <location>
        <begin position="791"/>
        <end position="807"/>
    </location>
</feature>